<protein>
    <submittedName>
        <fullName evidence="3">Uncharacterized protein</fullName>
    </submittedName>
</protein>
<keyword evidence="2" id="KW-1133">Transmembrane helix</keyword>
<gene>
    <name evidence="3" type="ORF">FA13DRAFT_120997</name>
</gene>
<dbReference type="EMBL" id="QPFP01000011">
    <property type="protein sequence ID" value="TEB33942.1"/>
    <property type="molecule type" value="Genomic_DNA"/>
</dbReference>
<evidence type="ECO:0000313" key="4">
    <source>
        <dbReference type="Proteomes" id="UP000298030"/>
    </source>
</evidence>
<evidence type="ECO:0000256" key="2">
    <source>
        <dbReference type="SAM" id="Phobius"/>
    </source>
</evidence>
<sequence length="417" mass="43827">MSIQPIIQRIDNTDSSVSTSGTWVTSRLDEAYEGNMLVATGGGATLTMPFSGTSVMIYGYIPPAGVFEQAPISNYFIDGVQRGRYVASPQVQAQYRVQFFRSPSMPYGQHTLEIRTEASSQTIFGFDYMDIVKNGREEISTSTTSTTSTSTSTITSSTSSSTSESTTSSATATSGTSTRSVESSTTTATSSGALTSAAGALAPGQPSDISPWDEDAGNPNDPSNASGGKISGGIQMVGGPDGISLAALLGIIIGVFMVAVLVILFVLLRKRKHRARSRVGYTGEEVEALPTVAPGTVDPTPLSSQVHLVAGLPQSSATSESEHQYGVASEKNRLGFESDVSIHHSHVNEAPTSTIAPSFTSSNSATSEGVLHQYRESLLPPPAYDPSPVTHAQISEDQLQVVLGRLETSQHPRPPNS</sequence>
<feature type="compositionally biased region" description="Low complexity" evidence="1">
    <location>
        <begin position="140"/>
        <end position="202"/>
    </location>
</feature>
<name>A0A4Y7TK71_COPMI</name>
<reference evidence="3 4" key="1">
    <citation type="journal article" date="2019" name="Nat. Ecol. Evol.">
        <title>Megaphylogeny resolves global patterns of mushroom evolution.</title>
        <authorList>
            <person name="Varga T."/>
            <person name="Krizsan K."/>
            <person name="Foldi C."/>
            <person name="Dima B."/>
            <person name="Sanchez-Garcia M."/>
            <person name="Sanchez-Ramirez S."/>
            <person name="Szollosi G.J."/>
            <person name="Szarkandi J.G."/>
            <person name="Papp V."/>
            <person name="Albert L."/>
            <person name="Andreopoulos W."/>
            <person name="Angelini C."/>
            <person name="Antonin V."/>
            <person name="Barry K.W."/>
            <person name="Bougher N.L."/>
            <person name="Buchanan P."/>
            <person name="Buyck B."/>
            <person name="Bense V."/>
            <person name="Catcheside P."/>
            <person name="Chovatia M."/>
            <person name="Cooper J."/>
            <person name="Damon W."/>
            <person name="Desjardin D."/>
            <person name="Finy P."/>
            <person name="Geml J."/>
            <person name="Haridas S."/>
            <person name="Hughes K."/>
            <person name="Justo A."/>
            <person name="Karasinski D."/>
            <person name="Kautmanova I."/>
            <person name="Kiss B."/>
            <person name="Kocsube S."/>
            <person name="Kotiranta H."/>
            <person name="LaButti K.M."/>
            <person name="Lechner B.E."/>
            <person name="Liimatainen K."/>
            <person name="Lipzen A."/>
            <person name="Lukacs Z."/>
            <person name="Mihaltcheva S."/>
            <person name="Morgado L.N."/>
            <person name="Niskanen T."/>
            <person name="Noordeloos M.E."/>
            <person name="Ohm R.A."/>
            <person name="Ortiz-Santana B."/>
            <person name="Ovrebo C."/>
            <person name="Racz N."/>
            <person name="Riley R."/>
            <person name="Savchenko A."/>
            <person name="Shiryaev A."/>
            <person name="Soop K."/>
            <person name="Spirin V."/>
            <person name="Szebenyi C."/>
            <person name="Tomsovsky M."/>
            <person name="Tulloss R.E."/>
            <person name="Uehling J."/>
            <person name="Grigoriev I.V."/>
            <person name="Vagvolgyi C."/>
            <person name="Papp T."/>
            <person name="Martin F.M."/>
            <person name="Miettinen O."/>
            <person name="Hibbett D.S."/>
            <person name="Nagy L.G."/>
        </authorList>
    </citation>
    <scope>NUCLEOTIDE SEQUENCE [LARGE SCALE GENOMIC DNA]</scope>
    <source>
        <strain evidence="3 4">FP101781</strain>
    </source>
</reference>
<dbReference type="PROSITE" id="PS50007">
    <property type="entry name" value="PIPLC_X_DOMAIN"/>
    <property type="match status" value="1"/>
</dbReference>
<comment type="caution">
    <text evidence="3">The sequence shown here is derived from an EMBL/GenBank/DDBJ whole genome shotgun (WGS) entry which is preliminary data.</text>
</comment>
<accession>A0A4Y7TK71</accession>
<feature type="region of interest" description="Disordered" evidence="1">
    <location>
        <begin position="140"/>
        <end position="232"/>
    </location>
</feature>
<dbReference type="STRING" id="71717.A0A4Y7TK71"/>
<dbReference type="Proteomes" id="UP000298030">
    <property type="component" value="Unassembled WGS sequence"/>
</dbReference>
<keyword evidence="2" id="KW-0812">Transmembrane</keyword>
<evidence type="ECO:0000313" key="3">
    <source>
        <dbReference type="EMBL" id="TEB33942.1"/>
    </source>
</evidence>
<proteinExistence type="predicted"/>
<feature type="transmembrane region" description="Helical" evidence="2">
    <location>
        <begin position="245"/>
        <end position="268"/>
    </location>
</feature>
<organism evidence="3 4">
    <name type="scientific">Coprinellus micaceus</name>
    <name type="common">Glistening ink-cap mushroom</name>
    <name type="synonym">Coprinus micaceus</name>
    <dbReference type="NCBI Taxonomy" id="71717"/>
    <lineage>
        <taxon>Eukaryota</taxon>
        <taxon>Fungi</taxon>
        <taxon>Dikarya</taxon>
        <taxon>Basidiomycota</taxon>
        <taxon>Agaricomycotina</taxon>
        <taxon>Agaricomycetes</taxon>
        <taxon>Agaricomycetidae</taxon>
        <taxon>Agaricales</taxon>
        <taxon>Agaricineae</taxon>
        <taxon>Psathyrellaceae</taxon>
        <taxon>Coprinellus</taxon>
    </lineage>
</organism>
<keyword evidence="4" id="KW-1185">Reference proteome</keyword>
<dbReference type="OrthoDB" id="3265734at2759"/>
<dbReference type="AlphaFoldDB" id="A0A4Y7TK71"/>
<dbReference type="Gene3D" id="2.60.120.260">
    <property type="entry name" value="Galactose-binding domain-like"/>
    <property type="match status" value="1"/>
</dbReference>
<keyword evidence="2" id="KW-0472">Membrane</keyword>
<evidence type="ECO:0000256" key="1">
    <source>
        <dbReference type="SAM" id="MobiDB-lite"/>
    </source>
</evidence>